<accession>A0A511SXN9</accession>
<protein>
    <submittedName>
        <fullName evidence="1">Uncharacterized protein</fullName>
    </submittedName>
</protein>
<name>A0A511SXN9_MYXFU</name>
<reference evidence="1 4" key="2">
    <citation type="submission" date="2019-07" db="EMBL/GenBank/DDBJ databases">
        <title>Whole genome shotgun sequence of Myxococcus fulvus NBRC 100333.</title>
        <authorList>
            <person name="Hosoyama A."/>
            <person name="Uohara A."/>
            <person name="Ohji S."/>
            <person name="Ichikawa N."/>
        </authorList>
    </citation>
    <scope>NUCLEOTIDE SEQUENCE [LARGE SCALE GENOMIC DNA]</scope>
    <source>
        <strain evidence="1 4">NBRC 100333</strain>
    </source>
</reference>
<evidence type="ECO:0000313" key="3">
    <source>
        <dbReference type="Proteomes" id="UP000183760"/>
    </source>
</evidence>
<proteinExistence type="predicted"/>
<dbReference type="STRING" id="1334629.MFUL124B02_34635"/>
<dbReference type="AlphaFoldDB" id="A0A511SXN9"/>
<reference evidence="2 3" key="1">
    <citation type="submission" date="2016-10" db="EMBL/GenBank/DDBJ databases">
        <authorList>
            <person name="Varghese N."/>
            <person name="Submissions S."/>
        </authorList>
    </citation>
    <scope>NUCLEOTIDE SEQUENCE [LARGE SCALE GENOMIC DNA]</scope>
    <source>
        <strain evidence="2 3">DSM 16525</strain>
    </source>
</reference>
<sequence length="290" mass="31295">MATSAGLKTALKLLLAVFTLTSVLCCLGVGMVGHLVDTKAPPVEPGLPPSADVVDLGLVLIPADTSPSRALTYDWSTEGLRPPGNRLGYGLGELLDAWLEDQHKALGRRLRYRSLGGERFTYQPPSGCSADMRCIYEELIRGNAGPVEALGERFIVAIRERGLDSQQAARLILGFVQRIQYEVPTDEPFGIIPPALVPARNRGDCDSKALLAVMLLRQVGIEAVMLYSDPLAHAAVGVGLPGTGTRLRHGGRSYQYAEVTAEGWPPGMIPPKYDKPRLWRVMPLDSVTSG</sequence>
<dbReference type="SUPFAM" id="SSF54001">
    <property type="entry name" value="Cysteine proteinases"/>
    <property type="match status" value="1"/>
</dbReference>
<evidence type="ECO:0000313" key="4">
    <source>
        <dbReference type="Proteomes" id="UP000321514"/>
    </source>
</evidence>
<gene>
    <name evidence="1" type="ORF">MFU01_12490</name>
    <name evidence="2" type="ORF">SAMN05443572_102677</name>
</gene>
<dbReference type="RefSeq" id="WP_245772209.1">
    <property type="nucleotide sequence ID" value="NZ_BJXR01000014.1"/>
</dbReference>
<comment type="caution">
    <text evidence="1">The sequence shown here is derived from an EMBL/GenBank/DDBJ whole genome shotgun (WGS) entry which is preliminary data.</text>
</comment>
<dbReference type="Proteomes" id="UP000321514">
    <property type="component" value="Unassembled WGS sequence"/>
</dbReference>
<evidence type="ECO:0000313" key="1">
    <source>
        <dbReference type="EMBL" id="GEN06212.1"/>
    </source>
</evidence>
<keyword evidence="3" id="KW-1185">Reference proteome</keyword>
<dbReference type="EMBL" id="BJXR01000014">
    <property type="protein sequence ID" value="GEN06212.1"/>
    <property type="molecule type" value="Genomic_DNA"/>
</dbReference>
<evidence type="ECO:0000313" key="2">
    <source>
        <dbReference type="EMBL" id="SET55557.1"/>
    </source>
</evidence>
<organism evidence="1 4">
    <name type="scientific">Myxococcus fulvus</name>
    <dbReference type="NCBI Taxonomy" id="33"/>
    <lineage>
        <taxon>Bacteria</taxon>
        <taxon>Pseudomonadati</taxon>
        <taxon>Myxococcota</taxon>
        <taxon>Myxococcia</taxon>
        <taxon>Myxococcales</taxon>
        <taxon>Cystobacterineae</taxon>
        <taxon>Myxococcaceae</taxon>
        <taxon>Myxococcus</taxon>
    </lineage>
</organism>
<dbReference type="InterPro" id="IPR038765">
    <property type="entry name" value="Papain-like_cys_pep_sf"/>
</dbReference>
<dbReference type="Proteomes" id="UP000183760">
    <property type="component" value="Unassembled WGS sequence"/>
</dbReference>
<dbReference type="EMBL" id="FOIB01000002">
    <property type="protein sequence ID" value="SET55557.1"/>
    <property type="molecule type" value="Genomic_DNA"/>
</dbReference>